<comment type="caution">
    <text evidence="3">The sequence shown here is derived from an EMBL/GenBank/DDBJ whole genome shotgun (WGS) entry which is preliminary data.</text>
</comment>
<dbReference type="CDD" id="cd09873">
    <property type="entry name" value="PIN_Pae0151-like"/>
    <property type="match status" value="1"/>
</dbReference>
<feature type="domain" description="PIN" evidence="2">
    <location>
        <begin position="6"/>
        <end position="131"/>
    </location>
</feature>
<dbReference type="AlphaFoldDB" id="A0A5F1ZP27"/>
<dbReference type="PANTHER" id="PTHR35901:SF1">
    <property type="entry name" value="EXONUCLEASE VAPC9"/>
    <property type="match status" value="1"/>
</dbReference>
<gene>
    <name evidence="3" type="ORF">EHO57_00910</name>
    <name evidence="4" type="ORF">EHQ53_16670</name>
</gene>
<sequence length="139" mass="15873">MVKLWILDCSLAAATFLPDERSARADKFLESLGNTNRAMVPSLWWYELNNVLVVSQKRKRLSDAQAKQIVSIFESLPIEFDINLSYEVFRQIQNIAQKNDLSAYDASYLELCIRKGAGVATLDERIASIAKELRIEVYK</sequence>
<dbReference type="InterPro" id="IPR002716">
    <property type="entry name" value="PIN_dom"/>
</dbReference>
<dbReference type="OrthoDB" id="328160at2"/>
<evidence type="ECO:0000313" key="6">
    <source>
        <dbReference type="Proteomes" id="UP000297946"/>
    </source>
</evidence>
<evidence type="ECO:0000313" key="4">
    <source>
        <dbReference type="EMBL" id="TGL38411.1"/>
    </source>
</evidence>
<dbReference type="Pfam" id="PF01850">
    <property type="entry name" value="PIN"/>
    <property type="match status" value="1"/>
</dbReference>
<dbReference type="Proteomes" id="UP000297273">
    <property type="component" value="Unassembled WGS sequence"/>
</dbReference>
<dbReference type="SUPFAM" id="SSF88723">
    <property type="entry name" value="PIN domain-like"/>
    <property type="match status" value="1"/>
</dbReference>
<dbReference type="Gene3D" id="3.40.50.1010">
    <property type="entry name" value="5'-nuclease"/>
    <property type="match status" value="1"/>
</dbReference>
<dbReference type="InterPro" id="IPR029060">
    <property type="entry name" value="PIN-like_dom_sf"/>
</dbReference>
<protein>
    <submittedName>
        <fullName evidence="3">PIN domain-containing protein</fullName>
    </submittedName>
</protein>
<dbReference type="EMBL" id="RQGC01000013">
    <property type="protein sequence ID" value="TGL38411.1"/>
    <property type="molecule type" value="Genomic_DNA"/>
</dbReference>
<proteinExistence type="predicted"/>
<accession>A0A5F1ZP27</accession>
<reference evidence="4" key="1">
    <citation type="submission" date="2018-10" db="EMBL/GenBank/DDBJ databases">
        <authorList>
            <person name="Vincent A.T."/>
            <person name="Schiettekatte O."/>
            <person name="Bourhy P."/>
            <person name="Veyrier F.J."/>
            <person name="Picardeau M."/>
        </authorList>
    </citation>
    <scope>NUCLEOTIDE SEQUENCE</scope>
    <source>
        <strain evidence="4">201702690</strain>
    </source>
</reference>
<keyword evidence="5" id="KW-1185">Reference proteome</keyword>
<name>A0A5F1ZP27_9LEPT</name>
<reference evidence="3 6" key="2">
    <citation type="journal article" date="2019" name="PLoS Negl. Trop. Dis.">
        <title>Revisiting the worldwide diversity of Leptospira species in the environment.</title>
        <authorList>
            <person name="Vincent A.T."/>
            <person name="Schiettekatte O."/>
            <person name="Bourhy P."/>
            <person name="Veyrier F.J."/>
            <person name="Picardeau M."/>
        </authorList>
    </citation>
    <scope>NUCLEOTIDE SEQUENCE [LARGE SCALE GENOMIC DNA]</scope>
    <source>
        <strain evidence="4">201702690</strain>
        <strain evidence="3 6">SSW18</strain>
    </source>
</reference>
<dbReference type="EMBL" id="RQER01000001">
    <property type="protein sequence ID" value="TGK05275.1"/>
    <property type="molecule type" value="Genomic_DNA"/>
</dbReference>
<dbReference type="InterPro" id="IPR044153">
    <property type="entry name" value="PIN_Pae0151-like"/>
</dbReference>
<evidence type="ECO:0000313" key="5">
    <source>
        <dbReference type="Proteomes" id="UP000297273"/>
    </source>
</evidence>
<evidence type="ECO:0000256" key="1">
    <source>
        <dbReference type="ARBA" id="ARBA00022842"/>
    </source>
</evidence>
<dbReference type="InterPro" id="IPR051619">
    <property type="entry name" value="TypeII_TA_RNase_PINc/VapC"/>
</dbReference>
<dbReference type="RefSeq" id="WP_135646908.1">
    <property type="nucleotide sequence ID" value="NZ_RQER01000001.1"/>
</dbReference>
<dbReference type="PANTHER" id="PTHR35901">
    <property type="entry name" value="RIBONUCLEASE VAPC3"/>
    <property type="match status" value="1"/>
</dbReference>
<organism evidence="3 6">
    <name type="scientific">Leptospira langatensis</name>
    <dbReference type="NCBI Taxonomy" id="2484983"/>
    <lineage>
        <taxon>Bacteria</taxon>
        <taxon>Pseudomonadati</taxon>
        <taxon>Spirochaetota</taxon>
        <taxon>Spirochaetia</taxon>
        <taxon>Leptospirales</taxon>
        <taxon>Leptospiraceae</taxon>
        <taxon>Leptospira</taxon>
    </lineage>
</organism>
<evidence type="ECO:0000259" key="2">
    <source>
        <dbReference type="Pfam" id="PF01850"/>
    </source>
</evidence>
<dbReference type="Proteomes" id="UP000297946">
    <property type="component" value="Unassembled WGS sequence"/>
</dbReference>
<evidence type="ECO:0000313" key="3">
    <source>
        <dbReference type="EMBL" id="TGK05275.1"/>
    </source>
</evidence>
<keyword evidence="1" id="KW-0460">Magnesium</keyword>